<feature type="domain" description="FAD-binding" evidence="7">
    <location>
        <begin position="11"/>
        <end position="361"/>
    </location>
</feature>
<dbReference type="GO" id="GO:0071949">
    <property type="term" value="F:FAD binding"/>
    <property type="evidence" value="ECO:0007669"/>
    <property type="project" value="InterPro"/>
</dbReference>
<feature type="region of interest" description="Disordered" evidence="6">
    <location>
        <begin position="434"/>
        <end position="477"/>
    </location>
</feature>
<dbReference type="Pfam" id="PF01494">
    <property type="entry name" value="FAD_binding_3"/>
    <property type="match status" value="1"/>
</dbReference>
<organism evidence="8 9">
    <name type="scientific">Exidia glandulosa HHB12029</name>
    <dbReference type="NCBI Taxonomy" id="1314781"/>
    <lineage>
        <taxon>Eukaryota</taxon>
        <taxon>Fungi</taxon>
        <taxon>Dikarya</taxon>
        <taxon>Basidiomycota</taxon>
        <taxon>Agaricomycotina</taxon>
        <taxon>Agaricomycetes</taxon>
        <taxon>Auriculariales</taxon>
        <taxon>Exidiaceae</taxon>
        <taxon>Exidia</taxon>
    </lineage>
</organism>
<dbReference type="PANTHER" id="PTHR13789:SF309">
    <property type="entry name" value="PUTATIVE (AFU_ORTHOLOGUE AFUA_6G14510)-RELATED"/>
    <property type="match status" value="1"/>
</dbReference>
<dbReference type="InterPro" id="IPR036188">
    <property type="entry name" value="FAD/NAD-bd_sf"/>
</dbReference>
<dbReference type="InterPro" id="IPR002938">
    <property type="entry name" value="FAD-bd"/>
</dbReference>
<dbReference type="AlphaFoldDB" id="A0A165CW61"/>
<evidence type="ECO:0000256" key="2">
    <source>
        <dbReference type="ARBA" id="ARBA00022630"/>
    </source>
</evidence>
<reference evidence="8 9" key="1">
    <citation type="journal article" date="2016" name="Mol. Biol. Evol.">
        <title>Comparative Genomics of Early-Diverging Mushroom-Forming Fungi Provides Insights into the Origins of Lignocellulose Decay Capabilities.</title>
        <authorList>
            <person name="Nagy L.G."/>
            <person name="Riley R."/>
            <person name="Tritt A."/>
            <person name="Adam C."/>
            <person name="Daum C."/>
            <person name="Floudas D."/>
            <person name="Sun H."/>
            <person name="Yadav J.S."/>
            <person name="Pangilinan J."/>
            <person name="Larsson K.H."/>
            <person name="Matsuura K."/>
            <person name="Barry K."/>
            <person name="Labutti K."/>
            <person name="Kuo R."/>
            <person name="Ohm R.A."/>
            <person name="Bhattacharya S.S."/>
            <person name="Shirouzu T."/>
            <person name="Yoshinaga Y."/>
            <person name="Martin F.M."/>
            <person name="Grigoriev I.V."/>
            <person name="Hibbett D.S."/>
        </authorList>
    </citation>
    <scope>NUCLEOTIDE SEQUENCE [LARGE SCALE GENOMIC DNA]</scope>
    <source>
        <strain evidence="8 9">HHB12029</strain>
    </source>
</reference>
<evidence type="ECO:0000256" key="3">
    <source>
        <dbReference type="ARBA" id="ARBA00022827"/>
    </source>
</evidence>
<evidence type="ECO:0000313" key="9">
    <source>
        <dbReference type="Proteomes" id="UP000077266"/>
    </source>
</evidence>
<keyword evidence="4" id="KW-0560">Oxidoreductase</keyword>
<comment type="similarity">
    <text evidence="1">Belongs to the paxM FAD-dependent monooxygenase family.</text>
</comment>
<evidence type="ECO:0000259" key="7">
    <source>
        <dbReference type="Pfam" id="PF01494"/>
    </source>
</evidence>
<evidence type="ECO:0000256" key="1">
    <source>
        <dbReference type="ARBA" id="ARBA00007992"/>
    </source>
</evidence>
<dbReference type="InterPro" id="IPR050493">
    <property type="entry name" value="FAD-dep_Monooxygenase_BioMet"/>
</dbReference>
<gene>
    <name evidence="8" type="ORF">EXIGLDRAFT_777751</name>
</gene>
<evidence type="ECO:0000256" key="5">
    <source>
        <dbReference type="ARBA" id="ARBA00023033"/>
    </source>
</evidence>
<protein>
    <submittedName>
        <fullName evidence="8">FAD/NAD(P)-binding domain-containing protein</fullName>
    </submittedName>
</protein>
<name>A0A165CW61_EXIGL</name>
<feature type="compositionally biased region" description="Acidic residues" evidence="6">
    <location>
        <begin position="436"/>
        <end position="451"/>
    </location>
</feature>
<evidence type="ECO:0000256" key="4">
    <source>
        <dbReference type="ARBA" id="ARBA00023002"/>
    </source>
</evidence>
<dbReference type="Gene3D" id="3.50.50.60">
    <property type="entry name" value="FAD/NAD(P)-binding domain"/>
    <property type="match status" value="1"/>
</dbReference>
<proteinExistence type="inferred from homology"/>
<dbReference type="Proteomes" id="UP000077266">
    <property type="component" value="Unassembled WGS sequence"/>
</dbReference>
<keyword evidence="2" id="KW-0285">Flavoprotein</keyword>
<dbReference type="PANTHER" id="PTHR13789">
    <property type="entry name" value="MONOOXYGENASE"/>
    <property type="match status" value="1"/>
</dbReference>
<evidence type="ECO:0000313" key="8">
    <source>
        <dbReference type="EMBL" id="KZV83264.1"/>
    </source>
</evidence>
<dbReference type="InParanoid" id="A0A165CW61"/>
<evidence type="ECO:0000256" key="6">
    <source>
        <dbReference type="SAM" id="MobiDB-lite"/>
    </source>
</evidence>
<feature type="region of interest" description="Disordered" evidence="6">
    <location>
        <begin position="371"/>
        <end position="405"/>
    </location>
</feature>
<dbReference type="STRING" id="1314781.A0A165CW61"/>
<accession>A0A165CW61</accession>
<keyword evidence="9" id="KW-1185">Reference proteome</keyword>
<dbReference type="EMBL" id="KV426281">
    <property type="protein sequence ID" value="KZV83264.1"/>
    <property type="molecule type" value="Genomic_DNA"/>
</dbReference>
<dbReference type="GO" id="GO:0004497">
    <property type="term" value="F:monooxygenase activity"/>
    <property type="evidence" value="ECO:0007669"/>
    <property type="project" value="UniProtKB-KW"/>
</dbReference>
<sequence>MDTTRKAPLALQVCVIGGGFSGLAAAYAIRRAGHDVHVFEAKPGVETEYYSGFIPSNLANVLTEWGVYDKAEKLSSTVVAATVKSASGDVLSKTRWGEDKAQYMGTVIRRLFRSDLQSILYELATSVGVKVSFSSKVVGVDLDGPCIILENGDIVDADLLVGADGSKGPLRRVVLEQEDDTDPLDSRFVHGVISTADLRADPLFADLEIDEVISWLVPNGYCGINPSGPQNSFHTLTCIFLKSAAEAASPDESLSDILRSVFTGADPQLLRAVELARELEEFLEMDQLPLQHWYHETGRLVLTGSACHPIRFPAVQDCALAVEDAQVLGSFLSRVSSLDQLPALLDGYQEVRQLRCEEVIESESRLRGVIQARSAQGGAPLAPSERKTEGEGEETPFEEHFDSSIQGGNTIMDGTPTYQHDARKEAEHWWKHWGAGDEEFREPEQYFDDDSGSSGHAPEPPASDEEKGGASDEDAAS</sequence>
<dbReference type="OrthoDB" id="1878542at2759"/>
<keyword evidence="3" id="KW-0274">FAD</keyword>
<dbReference type="SUPFAM" id="SSF51905">
    <property type="entry name" value="FAD/NAD(P)-binding domain"/>
    <property type="match status" value="1"/>
</dbReference>
<keyword evidence="5" id="KW-0503">Monooxygenase</keyword>
<dbReference type="PRINTS" id="PR00420">
    <property type="entry name" value="RNGMNOXGNASE"/>
</dbReference>